<sequence length="381" mass="39161">MSLGAGRSAVAVKRRFPVIPVLPALPVTVVVALALGLLGACGGQDGGGGAGDGGDSINVGVLMPGGGDSRFGRFDRPLIEKQVKVLCPDCPAATVAATSDPTVQQQQFEAMITRGVDVVILAAVDPQLMRPSVEAAHRAGIPVVAYDRLAEGPISGYVTFDGAEVGRLQAEALLKAMSARGDGRRIVMMNGATTDPNSGWYKGGSLAVLKGRVTIGKSYDTVGWRPENAYVNMTGAIAALGAENIDGVLSANDSMAGAVISALKAAKLSTLPPVTGQDADLMAVQRIVKGEQYMTVYKPYKRATDATVEMAVALGRGEKVGAIATGSVDSPTTKDVPAVLLPSVSVTVGDIGRTLVKDGMYTVNQICTPALRPACDRAGLT</sequence>
<dbReference type="SUPFAM" id="SSF53822">
    <property type="entry name" value="Periplasmic binding protein-like I"/>
    <property type="match status" value="1"/>
</dbReference>
<comment type="subcellular location">
    <subcellularLocation>
        <location evidence="1">Cell envelope</location>
    </subcellularLocation>
</comment>
<gene>
    <name evidence="5" type="ORF">STRTUCAR8_05061</name>
</gene>
<dbReference type="Gene3D" id="3.40.50.2300">
    <property type="match status" value="2"/>
</dbReference>
<dbReference type="GO" id="GO:0030288">
    <property type="term" value="C:outer membrane-bounded periplasmic space"/>
    <property type="evidence" value="ECO:0007669"/>
    <property type="project" value="TreeGrafter"/>
</dbReference>
<evidence type="ECO:0000256" key="2">
    <source>
        <dbReference type="ARBA" id="ARBA00022729"/>
    </source>
</evidence>
<dbReference type="InterPro" id="IPR025997">
    <property type="entry name" value="SBP_2_dom"/>
</dbReference>
<dbReference type="GO" id="GO:0030246">
    <property type="term" value="F:carbohydrate binding"/>
    <property type="evidence" value="ECO:0007669"/>
    <property type="project" value="TreeGrafter"/>
</dbReference>
<dbReference type="Proteomes" id="UP000010931">
    <property type="component" value="Unassembled WGS sequence"/>
</dbReference>
<dbReference type="EMBL" id="AEJB01000443">
    <property type="protein sequence ID" value="ELP64549.1"/>
    <property type="molecule type" value="Genomic_DNA"/>
</dbReference>
<name>L7F088_STRT8</name>
<keyword evidence="6" id="KW-1185">Reference proteome</keyword>
<dbReference type="RefSeq" id="WP_006380427.1">
    <property type="nucleotide sequence ID" value="NZ_AEJB01000443.1"/>
</dbReference>
<feature type="domain" description="Periplasmic binding protein" evidence="4">
    <location>
        <begin position="59"/>
        <end position="319"/>
    </location>
</feature>
<keyword evidence="2" id="KW-0732">Signal</keyword>
<dbReference type="PANTHER" id="PTHR30036">
    <property type="entry name" value="D-XYLOSE-BINDING PERIPLASMIC PROTEIN"/>
    <property type="match status" value="1"/>
</dbReference>
<dbReference type="InterPro" id="IPR050555">
    <property type="entry name" value="Bact_Solute-Bind_Prot2"/>
</dbReference>
<keyword evidence="3" id="KW-0812">Transmembrane</keyword>
<evidence type="ECO:0000259" key="4">
    <source>
        <dbReference type="Pfam" id="PF13407"/>
    </source>
</evidence>
<dbReference type="GeneID" id="97399855"/>
<accession>L7F088</accession>
<dbReference type="Pfam" id="PF13407">
    <property type="entry name" value="Peripla_BP_4"/>
    <property type="match status" value="1"/>
</dbReference>
<dbReference type="PANTHER" id="PTHR30036:SF1">
    <property type="entry name" value="D-XYLOSE-BINDING PERIPLASMIC PROTEIN"/>
    <property type="match status" value="1"/>
</dbReference>
<comment type="caution">
    <text evidence="5">The sequence shown here is derived from an EMBL/GenBank/DDBJ whole genome shotgun (WGS) entry which is preliminary data.</text>
</comment>
<evidence type="ECO:0000256" key="1">
    <source>
        <dbReference type="ARBA" id="ARBA00004196"/>
    </source>
</evidence>
<dbReference type="PATRIC" id="fig|698760.3.peg.6589"/>
<keyword evidence="3" id="KW-0472">Membrane</keyword>
<protein>
    <recommendedName>
        <fullName evidence="4">Periplasmic binding protein domain-containing protein</fullName>
    </recommendedName>
</protein>
<organism evidence="5 6">
    <name type="scientific">Streptomyces turgidiscabies (strain Car8)</name>
    <dbReference type="NCBI Taxonomy" id="698760"/>
    <lineage>
        <taxon>Bacteria</taxon>
        <taxon>Bacillati</taxon>
        <taxon>Actinomycetota</taxon>
        <taxon>Actinomycetes</taxon>
        <taxon>Kitasatosporales</taxon>
        <taxon>Streptomycetaceae</taxon>
        <taxon>Streptomyces</taxon>
    </lineage>
</organism>
<reference evidence="5 6" key="1">
    <citation type="journal article" date="2011" name="Plasmid">
        <title>Streptomyces turgidiscabies Car8 contains a modular pathogenicity island that shares virulence genes with other actinobacterial plant pathogens.</title>
        <authorList>
            <person name="Huguet-Tapia J.C."/>
            <person name="Badger J.H."/>
            <person name="Loria R."/>
            <person name="Pettis G.S."/>
        </authorList>
    </citation>
    <scope>NUCLEOTIDE SEQUENCE [LARGE SCALE GENOMIC DNA]</scope>
    <source>
        <strain evidence="5 6">Car8</strain>
    </source>
</reference>
<evidence type="ECO:0000313" key="5">
    <source>
        <dbReference type="EMBL" id="ELP64549.1"/>
    </source>
</evidence>
<dbReference type="InterPro" id="IPR028082">
    <property type="entry name" value="Peripla_BP_I"/>
</dbReference>
<keyword evidence="3" id="KW-1133">Transmembrane helix</keyword>
<evidence type="ECO:0000256" key="3">
    <source>
        <dbReference type="SAM" id="Phobius"/>
    </source>
</evidence>
<proteinExistence type="predicted"/>
<dbReference type="AlphaFoldDB" id="L7F088"/>
<evidence type="ECO:0000313" key="6">
    <source>
        <dbReference type="Proteomes" id="UP000010931"/>
    </source>
</evidence>
<dbReference type="STRING" id="85558.T45_00824"/>
<feature type="transmembrane region" description="Helical" evidence="3">
    <location>
        <begin position="21"/>
        <end position="40"/>
    </location>
</feature>